<sequence>MSLTNNNILITGASMGIGAAIAARLARENANLILLARSHDKLAHLADSIRSATPTAGRILTATTDIADHAQLDAAIASAVRALGPIDVLINNAGLALGAPAAFPDLAIQDVVTMTNTNINGLLFATYGVLNTGRMRERGRGTILNVTSVTGLEVPPFAGEAVYHMSKAAQEGFTNSLRVELAGTNIKVLAVRPGVVATNFHEQRVGYDRGAYDEFIQGYEPLVAGDVAEAVSFMLSQREAVSIKALDVVPTAQRNLTVFDRKWNERNAGVDS</sequence>
<dbReference type="PANTHER" id="PTHR42901">
    <property type="entry name" value="ALCOHOL DEHYDROGENASE"/>
    <property type="match status" value="1"/>
</dbReference>
<dbReference type="SUPFAM" id="SSF51735">
    <property type="entry name" value="NAD(P)-binding Rossmann-fold domains"/>
    <property type="match status" value="1"/>
</dbReference>
<dbReference type="FunFam" id="3.40.50.720:FF:000710">
    <property type="entry name" value="Serine 3-dehydrogenase"/>
    <property type="match status" value="1"/>
</dbReference>
<dbReference type="EMBL" id="WWBZ02000033">
    <property type="protein sequence ID" value="KAF4306302.1"/>
    <property type="molecule type" value="Genomic_DNA"/>
</dbReference>
<evidence type="ECO:0000256" key="2">
    <source>
        <dbReference type="ARBA" id="ARBA00023002"/>
    </source>
</evidence>
<proteinExistence type="inferred from homology"/>
<dbReference type="InterPro" id="IPR036291">
    <property type="entry name" value="NAD(P)-bd_dom_sf"/>
</dbReference>
<dbReference type="OrthoDB" id="1933717at2759"/>
<dbReference type="PRINTS" id="PR00081">
    <property type="entry name" value="GDHRDH"/>
</dbReference>
<evidence type="ECO:0000256" key="1">
    <source>
        <dbReference type="ARBA" id="ARBA00006484"/>
    </source>
</evidence>
<dbReference type="InterPro" id="IPR002347">
    <property type="entry name" value="SDR_fam"/>
</dbReference>
<protein>
    <submittedName>
        <fullName evidence="4">Short-chain dehydrogenase/reductase SDR</fullName>
    </submittedName>
</protein>
<keyword evidence="5" id="KW-1185">Reference proteome</keyword>
<reference evidence="4" key="1">
    <citation type="submission" date="2020-04" db="EMBL/GenBank/DDBJ databases">
        <title>Genome Assembly and Annotation of Botryosphaeria dothidea sdau 11-99, a Latent Pathogen of Apple Fruit Ring Rot in China.</title>
        <authorList>
            <person name="Yu C."/>
            <person name="Diao Y."/>
            <person name="Lu Q."/>
            <person name="Zhao J."/>
            <person name="Cui S."/>
            <person name="Peng C."/>
            <person name="He B."/>
            <person name="Liu H."/>
        </authorList>
    </citation>
    <scope>NUCLEOTIDE SEQUENCE [LARGE SCALE GENOMIC DNA]</scope>
    <source>
        <strain evidence="4">Sdau11-99</strain>
    </source>
</reference>
<gene>
    <name evidence="4" type="ORF">GTA08_BOTSDO05954</name>
</gene>
<evidence type="ECO:0000313" key="4">
    <source>
        <dbReference type="EMBL" id="KAF4306302.1"/>
    </source>
</evidence>
<comment type="caution">
    <text evidence="4">The sequence shown here is derived from an EMBL/GenBank/DDBJ whole genome shotgun (WGS) entry which is preliminary data.</text>
</comment>
<dbReference type="Proteomes" id="UP000572817">
    <property type="component" value="Unassembled WGS sequence"/>
</dbReference>
<evidence type="ECO:0000256" key="3">
    <source>
        <dbReference type="RuleBase" id="RU000363"/>
    </source>
</evidence>
<dbReference type="PANTHER" id="PTHR42901:SF1">
    <property type="entry name" value="ALCOHOL DEHYDROGENASE"/>
    <property type="match status" value="1"/>
</dbReference>
<accession>A0A8H4IS53</accession>
<dbReference type="Pfam" id="PF00106">
    <property type="entry name" value="adh_short"/>
    <property type="match status" value="1"/>
</dbReference>
<dbReference type="GO" id="GO:0016491">
    <property type="term" value="F:oxidoreductase activity"/>
    <property type="evidence" value="ECO:0007669"/>
    <property type="project" value="UniProtKB-KW"/>
</dbReference>
<dbReference type="PRINTS" id="PR00080">
    <property type="entry name" value="SDRFAMILY"/>
</dbReference>
<keyword evidence="2" id="KW-0560">Oxidoreductase</keyword>
<name>A0A8H4IS53_9PEZI</name>
<comment type="similarity">
    <text evidence="1 3">Belongs to the short-chain dehydrogenases/reductases (SDR) family.</text>
</comment>
<organism evidence="4 5">
    <name type="scientific">Botryosphaeria dothidea</name>
    <dbReference type="NCBI Taxonomy" id="55169"/>
    <lineage>
        <taxon>Eukaryota</taxon>
        <taxon>Fungi</taxon>
        <taxon>Dikarya</taxon>
        <taxon>Ascomycota</taxon>
        <taxon>Pezizomycotina</taxon>
        <taxon>Dothideomycetes</taxon>
        <taxon>Dothideomycetes incertae sedis</taxon>
        <taxon>Botryosphaeriales</taxon>
        <taxon>Botryosphaeriaceae</taxon>
        <taxon>Botryosphaeria</taxon>
    </lineage>
</organism>
<dbReference type="Gene3D" id="3.40.50.720">
    <property type="entry name" value="NAD(P)-binding Rossmann-like Domain"/>
    <property type="match status" value="1"/>
</dbReference>
<dbReference type="AlphaFoldDB" id="A0A8H4IS53"/>
<evidence type="ECO:0000313" key="5">
    <source>
        <dbReference type="Proteomes" id="UP000572817"/>
    </source>
</evidence>